<keyword evidence="3" id="KW-0245">EGF-like domain</keyword>
<feature type="disulfide bond" evidence="3">
    <location>
        <begin position="450"/>
        <end position="459"/>
    </location>
</feature>
<comment type="caution">
    <text evidence="6">The sequence shown here is derived from an EMBL/GenBank/DDBJ whole genome shotgun (WGS) entry which is preliminary data.</text>
</comment>
<evidence type="ECO:0008006" key="8">
    <source>
        <dbReference type="Google" id="ProtNLM"/>
    </source>
</evidence>
<dbReference type="PROSITE" id="PS01186">
    <property type="entry name" value="EGF_2"/>
    <property type="match status" value="1"/>
</dbReference>
<dbReference type="Gene3D" id="2.120.10.30">
    <property type="entry name" value="TolB, C-terminal domain"/>
    <property type="match status" value="3"/>
</dbReference>
<dbReference type="InterPro" id="IPR011042">
    <property type="entry name" value="6-blade_b-propeller_TolB-like"/>
</dbReference>
<dbReference type="InterPro" id="IPR050969">
    <property type="entry name" value="Dev_Signal_Modulators"/>
</dbReference>
<sequence length="735" mass="78984">MPFIGSGSPEEEGAKRCPKTLLERLHGLWSSEALQTDRVRSTMVPAKISGPFEVGTLVVLKFSCSYCSDTMVLAYCLIWASVFIKAFAQNGNVTLAPAAVGFEADNTAFYYSSSPLLVANDGSAANGGFRTFDAQKRSGWPENIHLKTGRSKVALPISNVDGRDIVVTIAATDSTMRVFDAQNFSELVEARKFILGDWSTLCSWQSTSSGNLYLFLFGKKMTVQLLVRSYRRKIQFLEVQTFSVPIEGESCAVFLDGTVFFSAEDQPLFSFKASESTQAPAINTASETIPVIGLATYHGSSRDYLFVLADEDLNVYDNRLESRGKYKLSGIADLSVEGGLSILQSASKAYPYGILAFAFEGEKDTGVAVGSLKDVLSLSGIQANTKFNPGKATCRKCIQSLSSRCSSNGYRVRSSCQCLKGFAGQDCSMTTCQKSCSGHGSCIGPNVCKCSSGWAGPDCSFKAVQAKYETDANGGDGDDPAIWIHPTLPEQSRIITTTKSEEGAGFSTFDLKGNLLQHVPGEEPNNVDVIFNFTLGTETTDLTFAACRGDNTLCLETSLVRRFVGGSGGQVEGCVTDEEKGYLFLGEEPEGLWRYDAEPDGSIEGVQIAKVGDGTLFADVEGVTLIAAKNSSDGFIIVSSQGRSAYVVYERAPPHDYVMTFTLVDNKRAGIDHVSNTDGIAAVGNRLNGDFPGGLFVTHDDANELIGGGTAEQASFKLVSLEDILGKERTTKLGY</sequence>
<dbReference type="Pfam" id="PF07974">
    <property type="entry name" value="EGF_2"/>
    <property type="match status" value="1"/>
</dbReference>
<accession>A0AAN6LQ96</accession>
<evidence type="ECO:0000256" key="1">
    <source>
        <dbReference type="ARBA" id="ARBA00022729"/>
    </source>
</evidence>
<feature type="domain" description="BPP" evidence="5">
    <location>
        <begin position="555"/>
        <end position="729"/>
    </location>
</feature>
<dbReference type="InterPro" id="IPR013111">
    <property type="entry name" value="EGF_extracell"/>
</dbReference>
<dbReference type="Pfam" id="PF02333">
    <property type="entry name" value="Phytase"/>
    <property type="match status" value="2"/>
</dbReference>
<evidence type="ECO:0000259" key="5">
    <source>
        <dbReference type="PROSITE" id="PS51662"/>
    </source>
</evidence>
<evidence type="ECO:0000256" key="2">
    <source>
        <dbReference type="ARBA" id="ARBA00023157"/>
    </source>
</evidence>
<keyword evidence="2 3" id="KW-1015">Disulfide bond</keyword>
<feature type="domain" description="EGF-like" evidence="4">
    <location>
        <begin position="428"/>
        <end position="460"/>
    </location>
</feature>
<proteinExistence type="predicted"/>
<evidence type="ECO:0000256" key="3">
    <source>
        <dbReference type="PROSITE-ProRule" id="PRU00076"/>
    </source>
</evidence>
<evidence type="ECO:0000313" key="7">
    <source>
        <dbReference type="Proteomes" id="UP001280581"/>
    </source>
</evidence>
<dbReference type="PROSITE" id="PS50026">
    <property type="entry name" value="EGF_3"/>
    <property type="match status" value="1"/>
</dbReference>
<dbReference type="AlphaFoldDB" id="A0AAN6LQ96"/>
<gene>
    <name evidence="6" type="ORF">GRF29_213g1122345</name>
</gene>
<dbReference type="PANTHER" id="PTHR14949">
    <property type="entry name" value="EGF-LIKE-DOMAIN, MULTIPLE 7, 8"/>
    <property type="match status" value="1"/>
</dbReference>
<evidence type="ECO:0000313" key="6">
    <source>
        <dbReference type="EMBL" id="KAK3201118.1"/>
    </source>
</evidence>
<feature type="disulfide bond" evidence="3">
    <location>
        <begin position="432"/>
        <end position="442"/>
    </location>
</feature>
<keyword evidence="7" id="KW-1185">Reference proteome</keyword>
<dbReference type="SUPFAM" id="SSF50956">
    <property type="entry name" value="Thermostable phytase (3-phytase)"/>
    <property type="match status" value="2"/>
</dbReference>
<reference evidence="6 7" key="1">
    <citation type="submission" date="2021-02" db="EMBL/GenBank/DDBJ databases">
        <title>Genome assembly of Pseudopithomyces chartarum.</title>
        <authorList>
            <person name="Jauregui R."/>
            <person name="Singh J."/>
            <person name="Voisey C."/>
        </authorList>
    </citation>
    <scope>NUCLEOTIDE SEQUENCE [LARGE SCALE GENOMIC DNA]</scope>
    <source>
        <strain evidence="6 7">AGR01</strain>
    </source>
</reference>
<feature type="domain" description="BPP" evidence="5">
    <location>
        <begin position="79"/>
        <end position="381"/>
    </location>
</feature>
<dbReference type="PROSITE" id="PS00022">
    <property type="entry name" value="EGF_1"/>
    <property type="match status" value="1"/>
</dbReference>
<dbReference type="GO" id="GO:0016158">
    <property type="term" value="F:inositol hexakisphosphate 3-phosphatase activity"/>
    <property type="evidence" value="ECO:0007669"/>
    <property type="project" value="InterPro"/>
</dbReference>
<dbReference type="PROSITE" id="PS51662">
    <property type="entry name" value="BP_PHYTASE"/>
    <property type="match status" value="2"/>
</dbReference>
<keyword evidence="1" id="KW-0732">Signal</keyword>
<evidence type="ECO:0000259" key="4">
    <source>
        <dbReference type="PROSITE" id="PS50026"/>
    </source>
</evidence>
<dbReference type="Gene3D" id="2.10.25.10">
    <property type="entry name" value="Laminin"/>
    <property type="match status" value="1"/>
</dbReference>
<organism evidence="6 7">
    <name type="scientific">Pseudopithomyces chartarum</name>
    <dbReference type="NCBI Taxonomy" id="1892770"/>
    <lineage>
        <taxon>Eukaryota</taxon>
        <taxon>Fungi</taxon>
        <taxon>Dikarya</taxon>
        <taxon>Ascomycota</taxon>
        <taxon>Pezizomycotina</taxon>
        <taxon>Dothideomycetes</taxon>
        <taxon>Pleosporomycetidae</taxon>
        <taxon>Pleosporales</taxon>
        <taxon>Massarineae</taxon>
        <taxon>Didymosphaeriaceae</taxon>
        <taxon>Pseudopithomyces</taxon>
    </lineage>
</organism>
<comment type="caution">
    <text evidence="3">Lacks conserved residue(s) required for the propagation of feature annotation.</text>
</comment>
<dbReference type="EMBL" id="WVTA01000017">
    <property type="protein sequence ID" value="KAK3201118.1"/>
    <property type="molecule type" value="Genomic_DNA"/>
</dbReference>
<name>A0AAN6LQ96_9PLEO</name>
<protein>
    <recommendedName>
        <fullName evidence="8">Thermostable phytase</fullName>
    </recommendedName>
</protein>
<dbReference type="InterPro" id="IPR000742">
    <property type="entry name" value="EGF"/>
</dbReference>
<dbReference type="PANTHER" id="PTHR14949:SF56">
    <property type="entry name" value="EGF-LIKE-DOMAIN, MULTIPLE 7"/>
    <property type="match status" value="1"/>
</dbReference>
<dbReference type="Proteomes" id="UP001280581">
    <property type="component" value="Unassembled WGS sequence"/>
</dbReference>
<dbReference type="InterPro" id="IPR003431">
    <property type="entry name" value="B-propeller_Phytase"/>
</dbReference>